<feature type="domain" description="Sphingomyelin phosphodiesterase C-terminal" evidence="8">
    <location>
        <begin position="327"/>
        <end position="413"/>
    </location>
</feature>
<keyword evidence="6" id="KW-0732">Signal</keyword>
<evidence type="ECO:0000256" key="4">
    <source>
        <dbReference type="ARBA" id="ARBA00022801"/>
    </source>
</evidence>
<dbReference type="GO" id="GO:0008081">
    <property type="term" value="F:phosphoric diester hydrolase activity"/>
    <property type="evidence" value="ECO:0007669"/>
    <property type="project" value="TreeGrafter"/>
</dbReference>
<evidence type="ECO:0000259" key="8">
    <source>
        <dbReference type="Pfam" id="PF19272"/>
    </source>
</evidence>
<comment type="subcellular location">
    <subcellularLocation>
        <location evidence="1">Secreted</location>
    </subcellularLocation>
</comment>
<dbReference type="GO" id="GO:0000324">
    <property type="term" value="C:fungal-type vacuole"/>
    <property type="evidence" value="ECO:0007669"/>
    <property type="project" value="TreeGrafter"/>
</dbReference>
<protein>
    <submittedName>
        <fullName evidence="9">Acid sphingomyelinase-like phosphodiesterase 3b</fullName>
    </submittedName>
</protein>
<dbReference type="EMBL" id="JABAYA010000282">
    <property type="protein sequence ID" value="KAF7721296.1"/>
    <property type="molecule type" value="Genomic_DNA"/>
</dbReference>
<comment type="similarity">
    <text evidence="2">Belongs to the acid sphingomyelinase family.</text>
</comment>
<evidence type="ECO:0000256" key="3">
    <source>
        <dbReference type="ARBA" id="ARBA00022525"/>
    </source>
</evidence>
<dbReference type="GO" id="GO:0004309">
    <property type="term" value="F:exopolyphosphatase activity"/>
    <property type="evidence" value="ECO:0007669"/>
    <property type="project" value="TreeGrafter"/>
</dbReference>
<keyword evidence="5" id="KW-0325">Glycoprotein</keyword>
<evidence type="ECO:0000256" key="5">
    <source>
        <dbReference type="ARBA" id="ARBA00023180"/>
    </source>
</evidence>
<dbReference type="PANTHER" id="PTHR10340">
    <property type="entry name" value="SPHINGOMYELIN PHOSPHODIESTERASE"/>
    <property type="match status" value="1"/>
</dbReference>
<proteinExistence type="inferred from homology"/>
<evidence type="ECO:0000256" key="1">
    <source>
        <dbReference type="ARBA" id="ARBA00004613"/>
    </source>
</evidence>
<dbReference type="GO" id="GO:0000298">
    <property type="term" value="F:endopolyphosphatase activity"/>
    <property type="evidence" value="ECO:0007669"/>
    <property type="project" value="TreeGrafter"/>
</dbReference>
<dbReference type="Proteomes" id="UP000605846">
    <property type="component" value="Unassembled WGS sequence"/>
</dbReference>
<keyword evidence="10" id="KW-1185">Reference proteome</keyword>
<feature type="signal peptide" evidence="6">
    <location>
        <begin position="1"/>
        <end position="19"/>
    </location>
</feature>
<evidence type="ECO:0000259" key="7">
    <source>
        <dbReference type="Pfam" id="PF00149"/>
    </source>
</evidence>
<dbReference type="AlphaFoldDB" id="A0A8H7EPM6"/>
<dbReference type="PANTHER" id="PTHR10340:SF55">
    <property type="entry name" value="ENDOPOLYPHOSPHATASE"/>
    <property type="match status" value="1"/>
</dbReference>
<feature type="domain" description="Calcineurin-like phosphoesterase" evidence="7">
    <location>
        <begin position="23"/>
        <end position="276"/>
    </location>
</feature>
<evidence type="ECO:0000256" key="6">
    <source>
        <dbReference type="SAM" id="SignalP"/>
    </source>
</evidence>
<dbReference type="InterPro" id="IPR004843">
    <property type="entry name" value="Calcineurin-like_PHP"/>
</dbReference>
<dbReference type="Gene3D" id="3.60.21.10">
    <property type="match status" value="1"/>
</dbReference>
<reference evidence="9" key="1">
    <citation type="submission" date="2020-01" db="EMBL/GenBank/DDBJ databases">
        <title>Genome Sequencing of Three Apophysomyces-Like Fungal Strains Confirms a Novel Fungal Genus in the Mucoromycota with divergent Burkholderia-like Endosymbiotic Bacteria.</title>
        <authorList>
            <person name="Stajich J.E."/>
            <person name="Macias A.M."/>
            <person name="Carter-House D."/>
            <person name="Lovett B."/>
            <person name="Kasson L.R."/>
            <person name="Berry K."/>
            <person name="Grigoriev I."/>
            <person name="Chang Y."/>
            <person name="Spatafora J."/>
            <person name="Kasson M.T."/>
        </authorList>
    </citation>
    <scope>NUCLEOTIDE SEQUENCE</scope>
    <source>
        <strain evidence="9">NRRL A-21654</strain>
    </source>
</reference>
<keyword evidence="3" id="KW-0964">Secreted</keyword>
<accession>A0A8H7EPM6</accession>
<dbReference type="Pfam" id="PF00149">
    <property type="entry name" value="Metallophos"/>
    <property type="match status" value="1"/>
</dbReference>
<feature type="chain" id="PRO_5034938144" evidence="6">
    <location>
        <begin position="20"/>
        <end position="425"/>
    </location>
</feature>
<comment type="caution">
    <text evidence="9">The sequence shown here is derived from an EMBL/GenBank/DDBJ whole genome shotgun (WGS) entry which is preliminary data.</text>
</comment>
<dbReference type="SUPFAM" id="SSF56300">
    <property type="entry name" value="Metallo-dependent phosphatases"/>
    <property type="match status" value="1"/>
</dbReference>
<organism evidence="9 10">
    <name type="scientific">Apophysomyces ossiformis</name>
    <dbReference type="NCBI Taxonomy" id="679940"/>
    <lineage>
        <taxon>Eukaryota</taxon>
        <taxon>Fungi</taxon>
        <taxon>Fungi incertae sedis</taxon>
        <taxon>Mucoromycota</taxon>
        <taxon>Mucoromycotina</taxon>
        <taxon>Mucoromycetes</taxon>
        <taxon>Mucorales</taxon>
        <taxon>Mucorineae</taxon>
        <taxon>Mucoraceae</taxon>
        <taxon>Apophysomyces</taxon>
    </lineage>
</organism>
<dbReference type="OrthoDB" id="348678at2759"/>
<evidence type="ECO:0000313" key="10">
    <source>
        <dbReference type="Proteomes" id="UP000605846"/>
    </source>
</evidence>
<sequence length="425" mass="48289">MLYLTLVSSLLSYTTVCSALTGRFMQVTDFHLDPHYAAGTDPATWCHRKNPDQQELNTAGPFGTLSSKCDAPPALVEASFAFMKKQLQDIDFILYTGDSARHNRDKDALPRTEQEGIEAQRRIVQYFEQTYNLKSIPCIPAIGNNDVFDNNEVVLKDPQFQTIENIWTPFGLNLTDSFREGGYFMQALSDRVRVISMNTMLLLRKNKKLSDCDDPSQAGAIHLQWLEQVLEDTRKQNSKAYVIAHVPPNGKTDKMFYKPVCYDKYLALLASYGDVILGHFAGHFNNDQLTVITKDHKHLPALPTGRPQLEQKVATVLFNAPSIIPLNNPAIRIYEYEIQGDKYPVGTIRDWYQYYADLEKANESGQLDFQLEYQASKLYGVDRFDAEGASTVFQELSNNNNVFDQYRTFVTVSKPHEESGEDDDD</sequence>
<evidence type="ECO:0000313" key="9">
    <source>
        <dbReference type="EMBL" id="KAF7721296.1"/>
    </source>
</evidence>
<dbReference type="GO" id="GO:0006798">
    <property type="term" value="P:polyphosphate catabolic process"/>
    <property type="evidence" value="ECO:0007669"/>
    <property type="project" value="TreeGrafter"/>
</dbReference>
<dbReference type="InterPro" id="IPR045473">
    <property type="entry name" value="ASM_C"/>
</dbReference>
<evidence type="ECO:0000256" key="2">
    <source>
        <dbReference type="ARBA" id="ARBA00008234"/>
    </source>
</evidence>
<name>A0A8H7EPM6_9FUNG</name>
<dbReference type="Pfam" id="PF19272">
    <property type="entry name" value="ASMase_C"/>
    <property type="match status" value="1"/>
</dbReference>
<dbReference type="GO" id="GO:0005615">
    <property type="term" value="C:extracellular space"/>
    <property type="evidence" value="ECO:0007669"/>
    <property type="project" value="TreeGrafter"/>
</dbReference>
<gene>
    <name evidence="9" type="primary">SMPDL3B</name>
    <name evidence="9" type="ORF">EC973_004957</name>
</gene>
<keyword evidence="4" id="KW-0378">Hydrolase</keyword>
<dbReference type="InterPro" id="IPR029052">
    <property type="entry name" value="Metallo-depent_PP-like"/>
</dbReference>